<comment type="similarity">
    <text evidence="3">Belongs to the DOP1 family.</text>
</comment>
<dbReference type="InterPro" id="IPR056457">
    <property type="entry name" value="DOP1_C"/>
</dbReference>
<dbReference type="GO" id="GO:0005768">
    <property type="term" value="C:endosome"/>
    <property type="evidence" value="ECO:0007669"/>
    <property type="project" value="TreeGrafter"/>
</dbReference>
<dbReference type="InterPro" id="IPR040314">
    <property type="entry name" value="DOP1"/>
</dbReference>
<keyword evidence="1" id="KW-0813">Transport</keyword>
<dbReference type="Pfam" id="PF04118">
    <property type="entry name" value="Dopey_N"/>
    <property type="match status" value="1"/>
</dbReference>
<evidence type="ECO:0000313" key="7">
    <source>
        <dbReference type="Proteomes" id="UP000186804"/>
    </source>
</evidence>
<gene>
    <name evidence="6" type="ORF">cand_033160</name>
</gene>
<dbReference type="EMBL" id="LRBS01000121">
    <property type="protein sequence ID" value="OII71603.1"/>
    <property type="molecule type" value="Genomic_DNA"/>
</dbReference>
<dbReference type="GO" id="GO:0005829">
    <property type="term" value="C:cytosol"/>
    <property type="evidence" value="ECO:0007669"/>
    <property type="project" value="GOC"/>
</dbReference>
<organism evidence="6 7">
    <name type="scientific">Cryptosporidium andersoni</name>
    <dbReference type="NCBI Taxonomy" id="117008"/>
    <lineage>
        <taxon>Eukaryota</taxon>
        <taxon>Sar</taxon>
        <taxon>Alveolata</taxon>
        <taxon>Apicomplexa</taxon>
        <taxon>Conoidasida</taxon>
        <taxon>Coccidia</taxon>
        <taxon>Eucoccidiorida</taxon>
        <taxon>Eimeriorina</taxon>
        <taxon>Cryptosporidiidae</taxon>
        <taxon>Cryptosporidium</taxon>
    </lineage>
</organism>
<evidence type="ECO:0000256" key="3">
    <source>
        <dbReference type="ARBA" id="ARBA00046326"/>
    </source>
</evidence>
<dbReference type="GO" id="GO:0006895">
    <property type="term" value="P:Golgi to endosome transport"/>
    <property type="evidence" value="ECO:0007669"/>
    <property type="project" value="InterPro"/>
</dbReference>
<evidence type="ECO:0000259" key="5">
    <source>
        <dbReference type="Pfam" id="PF24598"/>
    </source>
</evidence>
<dbReference type="PANTHER" id="PTHR14042:SF24">
    <property type="entry name" value="PROTEIN DOPEY-1 HOMOLOG"/>
    <property type="match status" value="1"/>
</dbReference>
<dbReference type="GeneID" id="92367500"/>
<evidence type="ECO:0000256" key="2">
    <source>
        <dbReference type="ARBA" id="ARBA00022927"/>
    </source>
</evidence>
<dbReference type="VEuPathDB" id="CryptoDB:cand_033160"/>
<comment type="caution">
    <text evidence="6">The sequence shown here is derived from an EMBL/GenBank/DDBJ whole genome shotgun (WGS) entry which is preliminary data.</text>
</comment>
<dbReference type="GO" id="GO:0015031">
    <property type="term" value="P:protein transport"/>
    <property type="evidence" value="ECO:0007669"/>
    <property type="project" value="UniProtKB-KW"/>
</dbReference>
<evidence type="ECO:0000256" key="1">
    <source>
        <dbReference type="ARBA" id="ARBA00022448"/>
    </source>
</evidence>
<dbReference type="InterPro" id="IPR007249">
    <property type="entry name" value="DOP1_N"/>
</dbReference>
<evidence type="ECO:0000313" key="6">
    <source>
        <dbReference type="EMBL" id="OII71603.1"/>
    </source>
</evidence>
<protein>
    <submittedName>
        <fullName evidence="6">N-terminal domain-containing protein</fullName>
    </submittedName>
</protein>
<dbReference type="GO" id="GO:0005802">
    <property type="term" value="C:trans-Golgi network"/>
    <property type="evidence" value="ECO:0007669"/>
    <property type="project" value="TreeGrafter"/>
</dbReference>
<dbReference type="Proteomes" id="UP000186804">
    <property type="component" value="Unassembled WGS sequence"/>
</dbReference>
<dbReference type="PANTHER" id="PTHR14042">
    <property type="entry name" value="DOPEY-RELATED"/>
    <property type="match status" value="1"/>
</dbReference>
<sequence>MSDIICSKGDFRKYELEILSVLQSFEKAREWADLSSCLQRLNRCISREFGYITEIPLKETVSKRLAQCLNPSLPSGVHIKALETYGSIFEKIGSDRLCMDLGLYASGLFPFFVNAATQVKPIFLDLIDKYFLPVGPCLLPCLSGLIVSLLPGVENPKSECYDRVMRTFQLISDKECIGERNFMCTLWLVLLRTAQVRFSALEVIISRFPINNSDMEIEVEKLESLITYPFLVVKALESCFEDENILVKRHLLDFLISNIPLGKSSHQISDLFSVECKVLLMRRGLKLLLLGEWSLTRRILQWISNQRQNISPITSAEDLDSSVVEVITMAILDELSITCSNVDKLFTTTLNGEKYLRLRKDSKNMNYLSPNQSHYPSLSQVIEPIKIIGIFFEEFEGSISIFLPKILISLLVFVQDIILIIPEVHNTFIEECKIIISSNNKNIRQFLDCIWIAFSHLLKNRESENHVESSRSLRYPDMNDLYKVSVFFIDNLVTMEDTRDDVTNIRFLIDLLEICMKLMTEKFQKNIEDQLIFLELCLYIIRELKKSKSDYNSLFQDDFFTTLCSFFNDFFAEEKIANEVNFEFVVFHDKLYTFTIELFNVSAIRRFIINSTETIDNFPFKEFPIPLWFFNIYKCCLFKLPPLSPHFLCEHLILCFRIFIEVFYKMNLFTENNNMGVKTLFKCSFEITTHLWELMQPDYQNLHKEIVKLLIDLEKWVIDHRHILRQVEDDQLKSIKNNSMLTQFFINSLSVYDIDLKISNIKKLCTFVNYYSTESFKFPYEVTFLILEGLDSTDPTLRATSSIWISNSIENTSIIFDPLLNELLSLEVIEIGNDIFRFKNRLDLARLTYTLDRLVTLITVENIDVLQIMTNSKIIHSKIDIPSNFLVEDYLDAFCYSCVRLITTEQCEGLEPLNFGIQYSSINVLKTILSRPTFFSSHISSSKSFNFQKKLLMVSSSFVNPVLETLSRSIVRQNISVQIPILQLLQVILLLQRSIIEMFNVVNKTNNAIIKEKVDLEKVELLWKNNKLIPILISGLTQKVTYSRSRLNSERYIADHCAEDTIIKSYIDFCLFILEESLLNISEVSISLIKNICLELIESLSANVYNISIQYIQGLYRILIRVIGVPPLSGTYSVLSQASCKAQPQSTGIIASIFGWNKDVSNWNNLLGNSIEYSKIKAPSLIATHSELSINDISTDSKKQILENVIPLVYMTLVEISYMINSLKFQTSNLQTKFNFSHELGCFNNFSEWGLKYPTQFCSNMANYVHTIGFILAWNSPDLFVYSSIICWSFVNKYSISCPTVPESFSDRNFSILSFFQLPEFTQFLSPNYIISIIGYFLSTLWVQGQPSKEIISEFNIDNMTAAFDSNLTKLKSSSIPEYILCFSTISMERSWPYCWYFWKESLIYHFLYSFLITYPLKHLDEYISLWTILTSFLRTFLSHVKQPNSILWIATILSTLDSTMASSKIVSSTYYTDKRLTNIFEDKKIQKDLTDIMLMIIYLVHQNFSLKIPTAVPTQLYDIFPLPPNIEAVLQSIKYDFLPEKSGSKADYSKIPKTIVSDEPNLLFSYYSIAFLIMYNVEVAYHPNSRKLLLRSTWILSLVKSLSWAFHPLIKTNKNVANMLHQYFLLIFFDTFPYRLVPDYLGAIRKPVIEALNCNNFFCMDRRTLRSWVNIISRLISRDITTISVVGRANLLDIYITEQTTGIFSTKDIDLKNRSKYIKRLAFLIYCSPQNTFQLQLSMILEKLVENLKMAPDNMSSSHINAKNFILLAEQVLLCLRVLLLKVHFHALMPLWPIVLAELIKIFHSNQYPQLIVAALKFIDLVSLLDIPDFHLYQWIFVTDFFRIKKISDNHLNDTSNVIPETECHINTKTDIDEKRRVESATVKNVKDNAIPSSDSNNYSSKLENFRKNKTCTFSPFCNVIAFNFNSNNQESANNTCGVDLDVIKDKLLDNNLRCPLLKFRGELSSEEKLRNMAKILDENCLLNAVQSPQVAEDELIKSLEDDFLDIPDHLLDWGANIDPSSLFSLLNFQQSKIKNKCLQLVK</sequence>
<evidence type="ECO:0000259" key="4">
    <source>
        <dbReference type="Pfam" id="PF04118"/>
    </source>
</evidence>
<proteinExistence type="inferred from homology"/>
<dbReference type="RefSeq" id="XP_067066793.1">
    <property type="nucleotide sequence ID" value="XM_067213542.1"/>
</dbReference>
<accession>A0A1J4MDR1</accession>
<feature type="domain" description="DOP1 N-terminal" evidence="4">
    <location>
        <begin position="10"/>
        <end position="306"/>
    </location>
</feature>
<name>A0A1J4MDR1_9CRYT</name>
<feature type="domain" description="DOP1-like C-terminal" evidence="5">
    <location>
        <begin position="1646"/>
        <end position="1877"/>
    </location>
</feature>
<dbReference type="OrthoDB" id="297643at2759"/>
<keyword evidence="2" id="KW-0653">Protein transport</keyword>
<dbReference type="Pfam" id="PF24598">
    <property type="entry name" value="DOP1_C"/>
    <property type="match status" value="1"/>
</dbReference>
<keyword evidence="7" id="KW-1185">Reference proteome</keyword>
<reference evidence="6 7" key="1">
    <citation type="submission" date="2016-10" db="EMBL/GenBank/DDBJ databases">
        <title>Reductive evolution of mitochondrial metabolism and differential evolution of invasion-related proteins in Cryptosporidium.</title>
        <authorList>
            <person name="Liu S."/>
            <person name="Roellig D.M."/>
            <person name="Guo Y."/>
            <person name="Li N."/>
            <person name="Frace M.A."/>
            <person name="Tang K."/>
            <person name="Zhang L."/>
            <person name="Feng Y."/>
            <person name="Xiao L."/>
        </authorList>
    </citation>
    <scope>NUCLEOTIDE SEQUENCE [LARGE SCALE GENOMIC DNA]</scope>
    <source>
        <strain evidence="6">30847</strain>
    </source>
</reference>